<dbReference type="Proteomes" id="UP000324222">
    <property type="component" value="Unassembled WGS sequence"/>
</dbReference>
<comment type="caution">
    <text evidence="1">The sequence shown here is derived from an EMBL/GenBank/DDBJ whole genome shotgun (WGS) entry which is preliminary data.</text>
</comment>
<protein>
    <submittedName>
        <fullName evidence="1">Uncharacterized protein</fullName>
    </submittedName>
</protein>
<reference evidence="1 2" key="1">
    <citation type="submission" date="2019-05" db="EMBL/GenBank/DDBJ databases">
        <title>Another draft genome of Portunus trituberculatus and its Hox gene families provides insights of decapod evolution.</title>
        <authorList>
            <person name="Jeong J.-H."/>
            <person name="Song I."/>
            <person name="Kim S."/>
            <person name="Choi T."/>
            <person name="Kim D."/>
            <person name="Ryu S."/>
            <person name="Kim W."/>
        </authorList>
    </citation>
    <scope>NUCLEOTIDE SEQUENCE [LARGE SCALE GENOMIC DNA]</scope>
    <source>
        <tissue evidence="1">Muscle</tissue>
    </source>
</reference>
<dbReference type="EMBL" id="VSRR010005599">
    <property type="protein sequence ID" value="MPC42870.1"/>
    <property type="molecule type" value="Genomic_DNA"/>
</dbReference>
<keyword evidence="2" id="KW-1185">Reference proteome</keyword>
<name>A0A5B7F5T0_PORTR</name>
<gene>
    <name evidence="1" type="ORF">E2C01_036501</name>
</gene>
<organism evidence="1 2">
    <name type="scientific">Portunus trituberculatus</name>
    <name type="common">Swimming crab</name>
    <name type="synonym">Neptunus trituberculatus</name>
    <dbReference type="NCBI Taxonomy" id="210409"/>
    <lineage>
        <taxon>Eukaryota</taxon>
        <taxon>Metazoa</taxon>
        <taxon>Ecdysozoa</taxon>
        <taxon>Arthropoda</taxon>
        <taxon>Crustacea</taxon>
        <taxon>Multicrustacea</taxon>
        <taxon>Malacostraca</taxon>
        <taxon>Eumalacostraca</taxon>
        <taxon>Eucarida</taxon>
        <taxon>Decapoda</taxon>
        <taxon>Pleocyemata</taxon>
        <taxon>Brachyura</taxon>
        <taxon>Eubrachyura</taxon>
        <taxon>Portunoidea</taxon>
        <taxon>Portunidae</taxon>
        <taxon>Portuninae</taxon>
        <taxon>Portunus</taxon>
    </lineage>
</organism>
<dbReference type="AlphaFoldDB" id="A0A5B7F5T0"/>
<evidence type="ECO:0000313" key="2">
    <source>
        <dbReference type="Proteomes" id="UP000324222"/>
    </source>
</evidence>
<proteinExistence type="predicted"/>
<evidence type="ECO:0000313" key="1">
    <source>
        <dbReference type="EMBL" id="MPC42870.1"/>
    </source>
</evidence>
<accession>A0A5B7F5T0</accession>
<sequence>MVNVNPSFSYRALHSFLKVYGTVLGIQHVYDKDFPSNRCFGFRTYSISGQLRFSDRTSPFCNIADSDTDYIPNLFDHLLDNSVSEVHQIPPPRWFVAYYRNVTQAKMLQHLPCPTDSIFETVKANPTFNNCSKGYVYSQDLYEFPEEEIQTMCPSSVHKVTKMRNSSNMVLLTFFGSTFPDHVHIGPIFSVSHATGMVMVKAPTRKLLDVVITQY</sequence>